<comment type="caution">
    <text evidence="2">The sequence shown here is derived from an EMBL/GenBank/DDBJ whole genome shotgun (WGS) entry which is preliminary data.</text>
</comment>
<dbReference type="RefSeq" id="WP_345009427.1">
    <property type="nucleotide sequence ID" value="NZ_BAABFC010000001.1"/>
</dbReference>
<accession>A0ABP8PVS0</accession>
<dbReference type="EMBL" id="BAABFC010000001">
    <property type="protein sequence ID" value="GAA4493350.1"/>
    <property type="molecule type" value="Genomic_DNA"/>
</dbReference>
<keyword evidence="1" id="KW-0812">Transmembrane</keyword>
<evidence type="ECO:0000313" key="2">
    <source>
        <dbReference type="EMBL" id="GAA4493350.1"/>
    </source>
</evidence>
<proteinExistence type="predicted"/>
<keyword evidence="3" id="KW-1185">Reference proteome</keyword>
<protein>
    <submittedName>
        <fullName evidence="2">Uncharacterized protein</fullName>
    </submittedName>
</protein>
<reference evidence="3" key="1">
    <citation type="journal article" date="2019" name="Int. J. Syst. Evol. Microbiol.">
        <title>The Global Catalogue of Microorganisms (GCM) 10K type strain sequencing project: providing services to taxonomists for standard genome sequencing and annotation.</title>
        <authorList>
            <consortium name="The Broad Institute Genomics Platform"/>
            <consortium name="The Broad Institute Genome Sequencing Center for Infectious Disease"/>
            <person name="Wu L."/>
            <person name="Ma J."/>
        </authorList>
    </citation>
    <scope>NUCLEOTIDE SEQUENCE [LARGE SCALE GENOMIC DNA]</scope>
    <source>
        <strain evidence="3">JCM 32226</strain>
    </source>
</reference>
<keyword evidence="1" id="KW-1133">Transmembrane helix</keyword>
<keyword evidence="1" id="KW-0472">Membrane</keyword>
<dbReference type="Proteomes" id="UP001501321">
    <property type="component" value="Unassembled WGS sequence"/>
</dbReference>
<gene>
    <name evidence="2" type="ORF">GCM10023095_03420</name>
</gene>
<evidence type="ECO:0000256" key="1">
    <source>
        <dbReference type="SAM" id="Phobius"/>
    </source>
</evidence>
<sequence length="73" mass="7769">MMLFGGGFAVGFLVGAAVVLAVLLLVLVLSLLCTPTLDPREFGDHLDPALIRQAEVDELVELAAQARKEIKHG</sequence>
<organism evidence="2 3">
    <name type="scientific">Pseudaeromonas paramecii</name>
    <dbReference type="NCBI Taxonomy" id="2138166"/>
    <lineage>
        <taxon>Bacteria</taxon>
        <taxon>Pseudomonadati</taxon>
        <taxon>Pseudomonadota</taxon>
        <taxon>Gammaproteobacteria</taxon>
        <taxon>Aeromonadales</taxon>
        <taxon>Aeromonadaceae</taxon>
        <taxon>Pseudaeromonas</taxon>
    </lineage>
</organism>
<evidence type="ECO:0000313" key="3">
    <source>
        <dbReference type="Proteomes" id="UP001501321"/>
    </source>
</evidence>
<feature type="transmembrane region" description="Helical" evidence="1">
    <location>
        <begin position="6"/>
        <end position="32"/>
    </location>
</feature>
<name>A0ABP8PVS0_9GAMM</name>